<dbReference type="PANTHER" id="PTHR31105:SF38">
    <property type="entry name" value="PROTEIN ENHANCED DISEASE RESISTANCE 4"/>
    <property type="match status" value="1"/>
</dbReference>
<dbReference type="InterPro" id="IPR021480">
    <property type="entry name" value="Zinc_ribbon_12"/>
</dbReference>
<dbReference type="InterPro" id="IPR055126">
    <property type="entry name" value="EDR4-like_N"/>
</dbReference>
<dbReference type="RefSeq" id="XP_039135578.1">
    <property type="nucleotide sequence ID" value="XM_039279644.1"/>
</dbReference>
<dbReference type="InterPro" id="IPR040244">
    <property type="entry name" value="EDR4-like"/>
</dbReference>
<evidence type="ECO:0000259" key="2">
    <source>
        <dbReference type="Pfam" id="PF11331"/>
    </source>
</evidence>
<sequence length="447" mass="50784">MANNNTATKVRFVRCPKCLKLLAEFSHIPVYRCGSCGMVLKAKNISPLGQNQSQNQNLVEESIDNSVELNDSENRESLEIERIGVNGGIKGEELIEDPRVTIGSSEEDCNVGSGSFSSDNPSNGVPNKYRLMSKRTFRNGSKRDTGSISNLSISRMNNPSFDSEDFHSVQNLTEVNVDRQPSVKCQKIGTSTEFNSLEFDHVELMKKVDEIRDKVDILIDKAVNKERKWNDKSDRKSKSLQQVVQHVHCINCPPREIKHFCSHHRNACCHHSKEQNSRQHKTERKEEDDEHKKLNLKLKKPANSKVYCLPVEKGAPFVVCSECMNVLHLPPDFLVSKKRWHKLQCGACSKILVFTFRARAREGSSSAAEAQHPPTEASASNSNISYTEEHQEFFLDKSYSLETQQFLCMPRNSLEINIERRYSSLHQLMGYDSASELLRVRSYSSDD</sequence>
<dbReference type="AlphaFoldDB" id="A0AB40C702"/>
<feature type="compositionally biased region" description="Polar residues" evidence="1">
    <location>
        <begin position="112"/>
        <end position="125"/>
    </location>
</feature>
<organism evidence="4 5">
    <name type="scientific">Dioscorea cayennensis subsp. rotundata</name>
    <name type="common">White Guinea yam</name>
    <name type="synonym">Dioscorea rotundata</name>
    <dbReference type="NCBI Taxonomy" id="55577"/>
    <lineage>
        <taxon>Eukaryota</taxon>
        <taxon>Viridiplantae</taxon>
        <taxon>Streptophyta</taxon>
        <taxon>Embryophyta</taxon>
        <taxon>Tracheophyta</taxon>
        <taxon>Spermatophyta</taxon>
        <taxon>Magnoliopsida</taxon>
        <taxon>Liliopsida</taxon>
        <taxon>Dioscoreales</taxon>
        <taxon>Dioscoreaceae</taxon>
        <taxon>Dioscorea</taxon>
    </lineage>
</organism>
<feature type="region of interest" description="Disordered" evidence="1">
    <location>
        <begin position="106"/>
        <end position="126"/>
    </location>
</feature>
<feature type="region of interest" description="Disordered" evidence="1">
    <location>
        <begin position="272"/>
        <end position="292"/>
    </location>
</feature>
<feature type="domain" description="Enhanced disease resistance 4-like N-terminal" evidence="3">
    <location>
        <begin position="9"/>
        <end position="42"/>
    </location>
</feature>
<dbReference type="GeneID" id="120273007"/>
<evidence type="ECO:0000313" key="4">
    <source>
        <dbReference type="Proteomes" id="UP001515500"/>
    </source>
</evidence>
<evidence type="ECO:0000313" key="5">
    <source>
        <dbReference type="RefSeq" id="XP_039135578.1"/>
    </source>
</evidence>
<dbReference type="Proteomes" id="UP001515500">
    <property type="component" value="Chromosome 12"/>
</dbReference>
<protein>
    <submittedName>
        <fullName evidence="5">Protein ENHANCED DISEASE RESISTANCE 4-like</fullName>
    </submittedName>
</protein>
<proteinExistence type="predicted"/>
<reference evidence="5" key="1">
    <citation type="submission" date="2025-08" db="UniProtKB">
        <authorList>
            <consortium name="RefSeq"/>
        </authorList>
    </citation>
    <scope>IDENTIFICATION</scope>
</reference>
<dbReference type="GO" id="GO:1900150">
    <property type="term" value="P:regulation of defense response to fungus"/>
    <property type="evidence" value="ECO:0007669"/>
    <property type="project" value="InterPro"/>
</dbReference>
<dbReference type="Pfam" id="PF22910">
    <property type="entry name" value="EDR4-like_1st"/>
    <property type="match status" value="1"/>
</dbReference>
<gene>
    <name evidence="5" type="primary">LOC120273007</name>
</gene>
<accession>A0AB40C702</accession>
<evidence type="ECO:0000259" key="3">
    <source>
        <dbReference type="Pfam" id="PF22910"/>
    </source>
</evidence>
<feature type="domain" description="Probable zinc-ribbon" evidence="2">
    <location>
        <begin position="314"/>
        <end position="355"/>
    </location>
</feature>
<dbReference type="PANTHER" id="PTHR31105">
    <property type="entry name" value="EXTRA-LARGE G-PROTEIN-LIKE"/>
    <property type="match status" value="1"/>
</dbReference>
<keyword evidence="4" id="KW-1185">Reference proteome</keyword>
<dbReference type="Pfam" id="PF11331">
    <property type="entry name" value="Zn_ribbon_12"/>
    <property type="match status" value="1"/>
</dbReference>
<evidence type="ECO:0000256" key="1">
    <source>
        <dbReference type="SAM" id="MobiDB-lite"/>
    </source>
</evidence>
<name>A0AB40C702_DIOCR</name>